<dbReference type="RefSeq" id="WP_132551331.1">
    <property type="nucleotide sequence ID" value="NZ_SMAA01000021.1"/>
</dbReference>
<keyword evidence="3" id="KW-1185">Reference proteome</keyword>
<dbReference type="Pfam" id="PF07872">
    <property type="entry name" value="DUF1659"/>
    <property type="match status" value="1"/>
</dbReference>
<evidence type="ECO:0000313" key="2">
    <source>
        <dbReference type="EMBL" id="TCS76700.1"/>
    </source>
</evidence>
<organism evidence="2 3">
    <name type="scientific">Pectinatus cerevisiiphilus</name>
    <dbReference type="NCBI Taxonomy" id="86956"/>
    <lineage>
        <taxon>Bacteria</taxon>
        <taxon>Bacillati</taxon>
        <taxon>Bacillota</taxon>
        <taxon>Negativicutes</taxon>
        <taxon>Selenomonadales</taxon>
        <taxon>Selenomonadaceae</taxon>
        <taxon>Pectinatus</taxon>
    </lineage>
</organism>
<dbReference type="AlphaFoldDB" id="A0A4R3K2M7"/>
<gene>
    <name evidence="2" type="ORF">EDC37_12135</name>
</gene>
<sequence>MATVKKDLSTSLIIKVENGITESGKTKYAQRSFSAINPAVSDDNLLNAGTAIGALQAHTLGTVVRQDTCTLSQE</sequence>
<dbReference type="Proteomes" id="UP000295188">
    <property type="component" value="Unassembled WGS sequence"/>
</dbReference>
<dbReference type="OrthoDB" id="1669616at2"/>
<feature type="domain" description="DUF1659" evidence="1">
    <location>
        <begin position="3"/>
        <end position="73"/>
    </location>
</feature>
<proteinExistence type="predicted"/>
<evidence type="ECO:0000313" key="3">
    <source>
        <dbReference type="Proteomes" id="UP000295188"/>
    </source>
</evidence>
<accession>A0A4R3K2M7</accession>
<name>A0A4R3K2M7_9FIRM</name>
<protein>
    <submittedName>
        <fullName evidence="2">Uncharacterized protein DUF1659</fullName>
    </submittedName>
</protein>
<comment type="caution">
    <text evidence="2">The sequence shown here is derived from an EMBL/GenBank/DDBJ whole genome shotgun (WGS) entry which is preliminary data.</text>
</comment>
<reference evidence="2 3" key="1">
    <citation type="submission" date="2019-03" db="EMBL/GenBank/DDBJ databases">
        <title>Genomic Encyclopedia of Type Strains, Phase IV (KMG-IV): sequencing the most valuable type-strain genomes for metagenomic binning, comparative biology and taxonomic classification.</title>
        <authorList>
            <person name="Goeker M."/>
        </authorList>
    </citation>
    <scope>NUCLEOTIDE SEQUENCE [LARGE SCALE GENOMIC DNA]</scope>
    <source>
        <strain evidence="2 3">DSM 20467</strain>
    </source>
</reference>
<dbReference type="InterPro" id="IPR012454">
    <property type="entry name" value="DUF1659"/>
</dbReference>
<dbReference type="EMBL" id="SMAA01000021">
    <property type="protein sequence ID" value="TCS76700.1"/>
    <property type="molecule type" value="Genomic_DNA"/>
</dbReference>
<evidence type="ECO:0000259" key="1">
    <source>
        <dbReference type="Pfam" id="PF07872"/>
    </source>
</evidence>